<name>A0A8H7NPD0_BIOOC</name>
<dbReference type="SUPFAM" id="SSF46934">
    <property type="entry name" value="UBA-like"/>
    <property type="match status" value="1"/>
</dbReference>
<evidence type="ECO:0000256" key="1">
    <source>
        <dbReference type="SAM" id="MobiDB-lite"/>
    </source>
</evidence>
<organism evidence="3 4">
    <name type="scientific">Bionectria ochroleuca</name>
    <name type="common">Gliocladium roseum</name>
    <dbReference type="NCBI Taxonomy" id="29856"/>
    <lineage>
        <taxon>Eukaryota</taxon>
        <taxon>Fungi</taxon>
        <taxon>Dikarya</taxon>
        <taxon>Ascomycota</taxon>
        <taxon>Pezizomycotina</taxon>
        <taxon>Sordariomycetes</taxon>
        <taxon>Hypocreomycetidae</taxon>
        <taxon>Hypocreales</taxon>
        <taxon>Bionectriaceae</taxon>
        <taxon>Clonostachys</taxon>
    </lineage>
</organism>
<dbReference type="AlphaFoldDB" id="A0A8H7NPD0"/>
<comment type="caution">
    <text evidence="3">The sequence shown here is derived from an EMBL/GenBank/DDBJ whole genome shotgun (WGS) entry which is preliminary data.</text>
</comment>
<evidence type="ECO:0000259" key="2">
    <source>
        <dbReference type="PROSITE" id="PS51140"/>
    </source>
</evidence>
<dbReference type="Proteomes" id="UP000616885">
    <property type="component" value="Unassembled WGS sequence"/>
</dbReference>
<evidence type="ECO:0000313" key="4">
    <source>
        <dbReference type="Proteomes" id="UP000616885"/>
    </source>
</evidence>
<protein>
    <recommendedName>
        <fullName evidence="2">CUE domain-containing protein</fullName>
    </recommendedName>
</protein>
<feature type="domain" description="CUE" evidence="2">
    <location>
        <begin position="26"/>
        <end position="69"/>
    </location>
</feature>
<accession>A0A8H7NPD0</accession>
<evidence type="ECO:0000313" key="3">
    <source>
        <dbReference type="EMBL" id="KAF9759466.1"/>
    </source>
</evidence>
<feature type="region of interest" description="Disordered" evidence="1">
    <location>
        <begin position="1"/>
        <end position="25"/>
    </location>
</feature>
<feature type="compositionally biased region" description="Acidic residues" evidence="1">
    <location>
        <begin position="16"/>
        <end position="25"/>
    </location>
</feature>
<sequence length="191" mass="21467">MKAFLERAKRKRTPGPDEDIEDGDEPTEVKLAMLASLYPGLEQEVLLDVLLAHDGSVSAATSSLRCQNQHGRKKSAGVVGYQQSMTQFAVSNSGSSPTKKKIKAKRGVPSICTIPRMWRNILPAQSCITSYLKTWPTIFWKSSLTRPRHLKSRLSSFLTTLYQVRTRLAFLSRVTTRYRVKKLNIITTEPA</sequence>
<proteinExistence type="predicted"/>
<dbReference type="GO" id="GO:0043130">
    <property type="term" value="F:ubiquitin binding"/>
    <property type="evidence" value="ECO:0007669"/>
    <property type="project" value="InterPro"/>
</dbReference>
<dbReference type="CDD" id="cd14279">
    <property type="entry name" value="CUE"/>
    <property type="match status" value="1"/>
</dbReference>
<dbReference type="PROSITE" id="PS51140">
    <property type="entry name" value="CUE"/>
    <property type="match status" value="1"/>
</dbReference>
<reference evidence="3" key="1">
    <citation type="submission" date="2020-10" db="EMBL/GenBank/DDBJ databases">
        <title>High-Quality Genome Resource of Clonostachys rosea strain S41 by Oxford Nanopore Long-Read Sequencing.</title>
        <authorList>
            <person name="Wang H."/>
        </authorList>
    </citation>
    <scope>NUCLEOTIDE SEQUENCE</scope>
    <source>
        <strain evidence="3">S41</strain>
    </source>
</reference>
<dbReference type="InterPro" id="IPR009060">
    <property type="entry name" value="UBA-like_sf"/>
</dbReference>
<dbReference type="InterPro" id="IPR003892">
    <property type="entry name" value="CUE"/>
</dbReference>
<gene>
    <name evidence="3" type="ORF">IM811_001160</name>
</gene>
<dbReference type="EMBL" id="JADCTT010000001">
    <property type="protein sequence ID" value="KAF9759466.1"/>
    <property type="molecule type" value="Genomic_DNA"/>
</dbReference>